<evidence type="ECO:0000313" key="2">
    <source>
        <dbReference type="EMBL" id="WFD33599.1"/>
    </source>
</evidence>
<dbReference type="PANTHER" id="PTHR22028">
    <property type="entry name" value="SFI1 SPINDLE BODY DOMAIN-CONTAINING PROTEIN-RELATED"/>
    <property type="match status" value="1"/>
</dbReference>
<protein>
    <recommendedName>
        <fullName evidence="1">Sfi1 spindle body domain-containing protein</fullName>
    </recommendedName>
</protein>
<name>A0AAF0J5N9_9BASI</name>
<reference evidence="2" key="1">
    <citation type="submission" date="2023-03" db="EMBL/GenBank/DDBJ databases">
        <title>Mating type loci evolution in Malassezia.</title>
        <authorList>
            <person name="Coelho M.A."/>
        </authorList>
    </citation>
    <scope>NUCLEOTIDE SEQUENCE</scope>
    <source>
        <strain evidence="2">CBS 11721</strain>
    </source>
</reference>
<proteinExistence type="predicted"/>
<evidence type="ECO:0000313" key="3">
    <source>
        <dbReference type="Proteomes" id="UP001219933"/>
    </source>
</evidence>
<sequence length="788" mass="91011">MAVRNARDAYSPATHLASSFMLSDAEEAYARVLRDEACMQQVVRSLPPGSEPSMAAADARLWNTLLGLVQVRGTTWLERWDAVRVSIGLDPMDEGSLEMEDLDAALDALSDGSIDSIPSHELYTYARSLREAQAPLSTTPPGSPPHERISVHSVWPYASRTKSPSLKAVRTEQTDRNDVADPVMSAAERLHSMRLLKSAFCAWHDLLRRLRVHYGHVSRAADKMAAIRALEKWEYALQERRRLDELSASLAATLVKRRTFALWKSRHKLRAETRRNEQVAALRKAFHTVEMHRNGRLAAAALNRWSQLLQLCHMERQRTLYSLSTAWNEWRGRFNERQLRAVSYISSSNRALGAWRGRLAQERELEEMGARYAQEREARSVQRAFHTWLLSTRSLSASVMRSRTTVALAWQRWWMQHASRTARLNAAAEHVAMQSDRHMAMQALRKWRMCLESNTQRGDRAARAYSLRVAGGAFDAWRQRMAGVSEINSLASGLADAAVLRRALVSWRVALENAKADRLFMASQQRLAGSVLLVWREKHAIKAHYRTSTALLHEQIKEHRARATFDRWLGLVLARRDAEWDATQAYESALAKRALANWRAALHRAEQQTRKCAQVAEEVGRRRQARVFDAWRHKAAVRRALSRREALAEATIQVSLARRKLLKWRDAAIEARLREPEFRVMAARMHSLQRRTFNRWKDCSRMLPAINTCRKNTLRRALSKWIQRKETSSKSRISQQFVRDTLLRDAFAQWRRKAAQMHEIRALERMGVPRERLRHGRRIRSRRFSRIR</sequence>
<feature type="domain" description="Sfi1 spindle body" evidence="1">
    <location>
        <begin position="375"/>
        <end position="634"/>
    </location>
</feature>
<dbReference type="InterPro" id="IPR052270">
    <property type="entry name" value="CACF_protein"/>
</dbReference>
<evidence type="ECO:0000259" key="1">
    <source>
        <dbReference type="Pfam" id="PF08457"/>
    </source>
</evidence>
<accession>A0AAF0J5N9</accession>
<dbReference type="InterPro" id="IPR013665">
    <property type="entry name" value="Sfi1_dom"/>
</dbReference>
<dbReference type="Pfam" id="PF08457">
    <property type="entry name" value="Sfi1"/>
    <property type="match status" value="1"/>
</dbReference>
<gene>
    <name evidence="2" type="ORF">MCUN1_000412</name>
</gene>
<dbReference type="AlphaFoldDB" id="A0AAF0J5N9"/>
<dbReference type="Proteomes" id="UP001219933">
    <property type="component" value="Chromosome 1"/>
</dbReference>
<dbReference type="EMBL" id="CP119877">
    <property type="protein sequence ID" value="WFD33599.1"/>
    <property type="molecule type" value="Genomic_DNA"/>
</dbReference>
<organism evidence="2 3">
    <name type="scientific">Malassezia cuniculi</name>
    <dbReference type="NCBI Taxonomy" id="948313"/>
    <lineage>
        <taxon>Eukaryota</taxon>
        <taxon>Fungi</taxon>
        <taxon>Dikarya</taxon>
        <taxon>Basidiomycota</taxon>
        <taxon>Ustilaginomycotina</taxon>
        <taxon>Malasseziomycetes</taxon>
        <taxon>Malasseziales</taxon>
        <taxon>Malasseziaceae</taxon>
        <taxon>Malassezia</taxon>
    </lineage>
</organism>
<keyword evidence="3" id="KW-1185">Reference proteome</keyword>